<accession>A0A517YX61</accession>
<gene>
    <name evidence="1" type="ORF">KS4_28860</name>
</gene>
<sequence>MIKATNRILVAFFMETLNIVEDIGNKEGRLMISEATYGVCFCISNRYVFWDCELAAPIWLTNSFQSRLPRCCSTF</sequence>
<dbReference type="KEGG" id="pcor:KS4_28860"/>
<reference evidence="1 2" key="1">
    <citation type="submission" date="2019-02" db="EMBL/GenBank/DDBJ databases">
        <title>Deep-cultivation of Planctomycetes and their phenomic and genomic characterization uncovers novel biology.</title>
        <authorList>
            <person name="Wiegand S."/>
            <person name="Jogler M."/>
            <person name="Boedeker C."/>
            <person name="Pinto D."/>
            <person name="Vollmers J."/>
            <person name="Rivas-Marin E."/>
            <person name="Kohn T."/>
            <person name="Peeters S.H."/>
            <person name="Heuer A."/>
            <person name="Rast P."/>
            <person name="Oberbeckmann S."/>
            <person name="Bunk B."/>
            <person name="Jeske O."/>
            <person name="Meyerdierks A."/>
            <person name="Storesund J.E."/>
            <person name="Kallscheuer N."/>
            <person name="Luecker S."/>
            <person name="Lage O.M."/>
            <person name="Pohl T."/>
            <person name="Merkel B.J."/>
            <person name="Hornburger P."/>
            <person name="Mueller R.-W."/>
            <person name="Bruemmer F."/>
            <person name="Labrenz M."/>
            <person name="Spormann A.M."/>
            <person name="Op den Camp H."/>
            <person name="Overmann J."/>
            <person name="Amann R."/>
            <person name="Jetten M.S.M."/>
            <person name="Mascher T."/>
            <person name="Medema M.H."/>
            <person name="Devos D.P."/>
            <person name="Kaster A.-K."/>
            <person name="Ovreas L."/>
            <person name="Rohde M."/>
            <person name="Galperin M.Y."/>
            <person name="Jogler C."/>
        </authorList>
    </citation>
    <scope>NUCLEOTIDE SEQUENCE [LARGE SCALE GENOMIC DNA]</scope>
    <source>
        <strain evidence="1 2">KS4</strain>
    </source>
</reference>
<protein>
    <submittedName>
        <fullName evidence="1">Uncharacterized protein</fullName>
    </submittedName>
</protein>
<evidence type="ECO:0000313" key="2">
    <source>
        <dbReference type="Proteomes" id="UP000317369"/>
    </source>
</evidence>
<dbReference type="EMBL" id="CP036425">
    <property type="protein sequence ID" value="QDU34810.1"/>
    <property type="molecule type" value="Genomic_DNA"/>
</dbReference>
<dbReference type="Proteomes" id="UP000317369">
    <property type="component" value="Chromosome"/>
</dbReference>
<dbReference type="AlphaFoldDB" id="A0A517YX61"/>
<proteinExistence type="predicted"/>
<organism evidence="1 2">
    <name type="scientific">Poriferisphaera corsica</name>
    <dbReference type="NCBI Taxonomy" id="2528020"/>
    <lineage>
        <taxon>Bacteria</taxon>
        <taxon>Pseudomonadati</taxon>
        <taxon>Planctomycetota</taxon>
        <taxon>Phycisphaerae</taxon>
        <taxon>Phycisphaerales</taxon>
        <taxon>Phycisphaeraceae</taxon>
        <taxon>Poriferisphaera</taxon>
    </lineage>
</organism>
<keyword evidence="2" id="KW-1185">Reference proteome</keyword>
<evidence type="ECO:0000313" key="1">
    <source>
        <dbReference type="EMBL" id="QDU34810.1"/>
    </source>
</evidence>
<name>A0A517YX61_9BACT</name>